<dbReference type="InterPro" id="IPR020568">
    <property type="entry name" value="Ribosomal_Su5_D2-typ_SF"/>
</dbReference>
<dbReference type="GO" id="GO:0009245">
    <property type="term" value="P:lipid A biosynthetic process"/>
    <property type="evidence" value="ECO:0007669"/>
    <property type="project" value="UniProtKB-UniRule"/>
</dbReference>
<dbReference type="EMBL" id="QFOT01000019">
    <property type="protein sequence ID" value="PZP56643.1"/>
    <property type="molecule type" value="Genomic_DNA"/>
</dbReference>
<comment type="pathway">
    <text evidence="3 12">Glycolipid biosynthesis; lipid IV(A) biosynthesis; lipid IV(A) from (3R)-3-hydroxytetradecanoyl-[acyl-carrier-protein] and UDP-N-acetyl-alpha-D-glucosamine: step 2/6.</text>
</comment>
<comment type="catalytic activity">
    <reaction evidence="11 12">
        <text>a UDP-3-O-[(3R)-3-hydroxyacyl]-N-acetyl-alpha-D-glucosamine + H2O = a UDP-3-O-[(3R)-3-hydroxyacyl]-alpha-D-glucosamine + acetate</text>
        <dbReference type="Rhea" id="RHEA:67816"/>
        <dbReference type="ChEBI" id="CHEBI:15377"/>
        <dbReference type="ChEBI" id="CHEBI:30089"/>
        <dbReference type="ChEBI" id="CHEBI:137740"/>
        <dbReference type="ChEBI" id="CHEBI:173225"/>
        <dbReference type="EC" id="3.5.1.108"/>
    </reaction>
</comment>
<evidence type="ECO:0000256" key="7">
    <source>
        <dbReference type="ARBA" id="ARBA00022723"/>
    </source>
</evidence>
<dbReference type="Gene3D" id="3.30.1700.10">
    <property type="entry name" value="lpxc deacetylase, domain 2"/>
    <property type="match status" value="1"/>
</dbReference>
<keyword evidence="5 12" id="KW-0444">Lipid biosynthesis</keyword>
<evidence type="ECO:0000313" key="14">
    <source>
        <dbReference type="Proteomes" id="UP000249739"/>
    </source>
</evidence>
<evidence type="ECO:0000256" key="2">
    <source>
        <dbReference type="ARBA" id="ARBA00002923"/>
    </source>
</evidence>
<dbReference type="PANTHER" id="PTHR33694">
    <property type="entry name" value="UDP-3-O-ACYL-N-ACETYLGLUCOSAMINE DEACETYLASE 1, MITOCHONDRIAL-RELATED"/>
    <property type="match status" value="1"/>
</dbReference>
<keyword evidence="8 12" id="KW-0378">Hydrolase</keyword>
<feature type="binding site" evidence="12">
    <location>
        <position position="239"/>
    </location>
    <ligand>
        <name>Zn(2+)</name>
        <dbReference type="ChEBI" id="CHEBI:29105"/>
    </ligand>
</feature>
<keyword evidence="10 12" id="KW-0443">Lipid metabolism</keyword>
<dbReference type="AlphaFoldDB" id="A0A2W5FNU4"/>
<feature type="binding site" evidence="12">
    <location>
        <position position="78"/>
    </location>
    <ligand>
        <name>Zn(2+)</name>
        <dbReference type="ChEBI" id="CHEBI:29105"/>
    </ligand>
</feature>
<comment type="function">
    <text evidence="2 12">Catalyzes the hydrolysis of UDP-3-O-myristoyl-N-acetylglucosamine to form UDP-3-O-myristoylglucosamine and acetate, the committed step in lipid A biosynthesis.</text>
</comment>
<organism evidence="13 14">
    <name type="scientific">Micavibrio aeruginosavorus</name>
    <dbReference type="NCBI Taxonomy" id="349221"/>
    <lineage>
        <taxon>Bacteria</taxon>
        <taxon>Pseudomonadati</taxon>
        <taxon>Bdellovibrionota</taxon>
        <taxon>Bdellovibrionia</taxon>
        <taxon>Bdellovibrionales</taxon>
        <taxon>Pseudobdellovibrionaceae</taxon>
        <taxon>Micavibrio</taxon>
    </lineage>
</organism>
<dbReference type="PANTHER" id="PTHR33694:SF1">
    <property type="entry name" value="UDP-3-O-ACYL-N-ACETYLGLUCOSAMINE DEACETYLASE 1, MITOCHONDRIAL-RELATED"/>
    <property type="match status" value="1"/>
</dbReference>
<evidence type="ECO:0000256" key="4">
    <source>
        <dbReference type="ARBA" id="ARBA00012745"/>
    </source>
</evidence>
<keyword evidence="7 12" id="KW-0479">Metal-binding</keyword>
<dbReference type="GO" id="GO:0046872">
    <property type="term" value="F:metal ion binding"/>
    <property type="evidence" value="ECO:0007669"/>
    <property type="project" value="UniProtKB-KW"/>
</dbReference>
<gene>
    <name evidence="12" type="primary">lpxC</name>
    <name evidence="13" type="ORF">DI586_03000</name>
</gene>
<comment type="cofactor">
    <cofactor evidence="1 12">
        <name>Zn(2+)</name>
        <dbReference type="ChEBI" id="CHEBI:29105"/>
    </cofactor>
</comment>
<dbReference type="UniPathway" id="UPA00359">
    <property type="reaction ID" value="UER00478"/>
</dbReference>
<comment type="similarity">
    <text evidence="12">Belongs to the LpxC family.</text>
</comment>
<evidence type="ECO:0000256" key="10">
    <source>
        <dbReference type="ARBA" id="ARBA00023098"/>
    </source>
</evidence>
<sequence>MQHTMSKTATLSGVGLHSGAETSLKIKTANIDSGIVFVRTDVSDRDNKIEGKWDRVVDTRLCTVVGNEAGVTVGTIEHLMAALRACGVDNAVVELDGPEVPIMDGSSEPFVTAIQKAGLKTQTAPRKAIKILKEVVIEDGDKRVVLKPAIGSKFKSVIEFAHPSIGRQSYEIEMLNGHFLTDVSDARTFGFMEEVQALRAMGLALGGSMDNAIVLDKETVMNKDGLRYHDEFARHKLLDAVGDLYLAGAPIIGLYEGFKAGHAMNNKILHALFAQADAWTTMDLYIDIDAAVSDMVPVHAMKAQLSQAA</sequence>
<dbReference type="Gene3D" id="3.30.230.20">
    <property type="entry name" value="lpxc deacetylase, domain 1"/>
    <property type="match status" value="1"/>
</dbReference>
<dbReference type="Pfam" id="PF03331">
    <property type="entry name" value="LpxC"/>
    <property type="match status" value="1"/>
</dbReference>
<dbReference type="GO" id="GO:0103117">
    <property type="term" value="F:UDP-3-O-acyl-N-acetylglucosamine deacetylase activity"/>
    <property type="evidence" value="ECO:0007669"/>
    <property type="project" value="UniProtKB-UniRule"/>
</dbReference>
<dbReference type="Proteomes" id="UP000249739">
    <property type="component" value="Unassembled WGS sequence"/>
</dbReference>
<proteinExistence type="inferred from homology"/>
<evidence type="ECO:0000256" key="11">
    <source>
        <dbReference type="ARBA" id="ARBA00024535"/>
    </source>
</evidence>
<protein>
    <recommendedName>
        <fullName evidence="4 12">UDP-3-O-acyl-N-acetylglucosamine deacetylase</fullName>
        <shortName evidence="12">UDP-3-O-acyl-GlcNAc deacetylase</shortName>
        <ecNumber evidence="4 12">3.5.1.108</ecNumber>
    </recommendedName>
    <alternativeName>
        <fullName evidence="12">UDP-3-O-[R-3-hydroxymyristoyl]-N-acetylglucosamine deacetylase</fullName>
    </alternativeName>
</protein>
<evidence type="ECO:0000313" key="13">
    <source>
        <dbReference type="EMBL" id="PZP56643.1"/>
    </source>
</evidence>
<name>A0A2W5FNU4_9BACT</name>
<feature type="binding site" evidence="12">
    <location>
        <position position="235"/>
    </location>
    <ligand>
        <name>Zn(2+)</name>
        <dbReference type="ChEBI" id="CHEBI:29105"/>
    </ligand>
</feature>
<evidence type="ECO:0000256" key="1">
    <source>
        <dbReference type="ARBA" id="ARBA00001947"/>
    </source>
</evidence>
<evidence type="ECO:0000256" key="5">
    <source>
        <dbReference type="ARBA" id="ARBA00022516"/>
    </source>
</evidence>
<evidence type="ECO:0000256" key="6">
    <source>
        <dbReference type="ARBA" id="ARBA00022556"/>
    </source>
</evidence>
<feature type="active site" description="Proton donor" evidence="12">
    <location>
        <position position="262"/>
    </location>
</feature>
<keyword evidence="6 12" id="KW-0441">Lipid A biosynthesis</keyword>
<dbReference type="GO" id="GO:0016020">
    <property type="term" value="C:membrane"/>
    <property type="evidence" value="ECO:0007669"/>
    <property type="project" value="GOC"/>
</dbReference>
<dbReference type="NCBIfam" id="TIGR00325">
    <property type="entry name" value="lpxC"/>
    <property type="match status" value="1"/>
</dbReference>
<keyword evidence="9 12" id="KW-0862">Zinc</keyword>
<evidence type="ECO:0000256" key="3">
    <source>
        <dbReference type="ARBA" id="ARBA00005002"/>
    </source>
</evidence>
<dbReference type="InterPro" id="IPR015870">
    <property type="entry name" value="UDP-acyl_N-AcGlcN_deAcase_N"/>
</dbReference>
<reference evidence="13 14" key="1">
    <citation type="submission" date="2017-08" db="EMBL/GenBank/DDBJ databases">
        <title>Infants hospitalized years apart are colonized by the same room-sourced microbial strains.</title>
        <authorList>
            <person name="Brooks B."/>
            <person name="Olm M.R."/>
            <person name="Firek B.A."/>
            <person name="Baker R."/>
            <person name="Thomas B.C."/>
            <person name="Morowitz M.J."/>
            <person name="Banfield J.F."/>
        </authorList>
    </citation>
    <scope>NUCLEOTIDE SEQUENCE [LARGE SCALE GENOMIC DNA]</scope>
    <source>
        <strain evidence="13">S2_006_000_R2_64</strain>
    </source>
</reference>
<dbReference type="HAMAP" id="MF_00388">
    <property type="entry name" value="LpxC"/>
    <property type="match status" value="1"/>
</dbReference>
<dbReference type="InterPro" id="IPR011334">
    <property type="entry name" value="UDP-acyl_GlcNac_deAcase_C"/>
</dbReference>
<evidence type="ECO:0000256" key="9">
    <source>
        <dbReference type="ARBA" id="ARBA00022833"/>
    </source>
</evidence>
<dbReference type="EC" id="3.5.1.108" evidence="4 12"/>
<dbReference type="InterPro" id="IPR004463">
    <property type="entry name" value="UDP-acyl_GlcNac_deAcase"/>
</dbReference>
<accession>A0A2W5FNU4</accession>
<comment type="caution">
    <text evidence="13">The sequence shown here is derived from an EMBL/GenBank/DDBJ whole genome shotgun (WGS) entry which is preliminary data.</text>
</comment>
<evidence type="ECO:0000256" key="12">
    <source>
        <dbReference type="HAMAP-Rule" id="MF_00388"/>
    </source>
</evidence>
<dbReference type="SUPFAM" id="SSF54211">
    <property type="entry name" value="Ribosomal protein S5 domain 2-like"/>
    <property type="match status" value="2"/>
</dbReference>
<evidence type="ECO:0000256" key="8">
    <source>
        <dbReference type="ARBA" id="ARBA00022801"/>
    </source>
</evidence>